<dbReference type="PANTHER" id="PTHR32176:SF92">
    <property type="entry name" value="XYLOSE ISOMERASE"/>
    <property type="match status" value="1"/>
</dbReference>
<evidence type="ECO:0000256" key="3">
    <source>
        <dbReference type="PROSITE-ProRule" id="PRU01161"/>
    </source>
</evidence>
<dbReference type="InterPro" id="IPR016035">
    <property type="entry name" value="Acyl_Trfase/lysoPLipase"/>
</dbReference>
<keyword evidence="3" id="KW-0442">Lipid degradation</keyword>
<sequence length="361" mass="40007">MGFSMSELHVVNDHGVRLLCLNGGGARGMFTISVLAEIERILASRHPDQEIRIGDYFDLIAGTSIGGILALGLAKGKSARELECVFLDKANDIFPPRWWLFNLLKSLVSPIYSSKPLRQTIETMIGGETTFNDLARRVMVPAVNLSTGKPQFFKTPHNPDFTRDGALKLIDAALATSAAPTFFAPHHCEDLGSYFADGGLVANNPSYIGFLEVFRDMKSDFPDVAHKDIHILNIGTTGEEYSLSPRLLSKKWWNGYCRLWGVGKKLVLTTMTANQHLHKNMLLRELTLHGASDNYTSLDEVIPNEAASDITLDNATKSSIENLRARGRQLATVQFAQNQKLKSFFTTPAKPFKRAIAQEKL</sequence>
<dbReference type="PROSITE" id="PS51635">
    <property type="entry name" value="PNPLA"/>
    <property type="match status" value="1"/>
</dbReference>
<accession>A0A2G9LI13</accession>
<name>A0A2G9LI13_KLEPN</name>
<dbReference type="SUPFAM" id="SSF52151">
    <property type="entry name" value="FabD/lysophospholipase-like"/>
    <property type="match status" value="1"/>
</dbReference>
<dbReference type="CDD" id="cd07199">
    <property type="entry name" value="Pat17_PNPLA8_PNPLA9_like"/>
    <property type="match status" value="1"/>
</dbReference>
<evidence type="ECO:0000313" key="5">
    <source>
        <dbReference type="EMBL" id="STT05052.1"/>
    </source>
</evidence>
<reference evidence="6 8" key="2">
    <citation type="submission" date="2019-08" db="EMBL/GenBank/DDBJ databases">
        <title>Phenotypic and genetic characterization of extended-spectrum b-lactamase-producing hypermucoviscous Klebsiella pneumoniae from Chile.</title>
        <authorList>
            <person name="Morales-Leon F."/>
            <person name="Caro C."/>
            <person name="Opazo-Capurro A."/>
            <person name="Lincopan N."/>
            <person name="Dominguez-Yevenes M."/>
            <person name="Lima C."/>
            <person name="Bello-Toledo H."/>
            <person name="Gonzalez-Rocha G."/>
        </authorList>
    </citation>
    <scope>NUCLEOTIDE SEQUENCE [LARGE SCALE GENOMIC DNA]</scope>
    <source>
        <strain evidence="6 8">UCO-494</strain>
    </source>
</reference>
<feature type="short sequence motif" description="GXSXG" evidence="3">
    <location>
        <begin position="62"/>
        <end position="66"/>
    </location>
</feature>
<dbReference type="EMBL" id="VSSY01000012">
    <property type="protein sequence ID" value="TYL77846.1"/>
    <property type="molecule type" value="Genomic_DNA"/>
</dbReference>
<dbReference type="Pfam" id="PF01734">
    <property type="entry name" value="Patatin"/>
    <property type="match status" value="1"/>
</dbReference>
<dbReference type="GO" id="GO:0016042">
    <property type="term" value="P:lipid catabolic process"/>
    <property type="evidence" value="ECO:0007669"/>
    <property type="project" value="UniProtKB-UniRule"/>
</dbReference>
<proteinExistence type="inferred from homology"/>
<evidence type="ECO:0000313" key="7">
    <source>
        <dbReference type="Proteomes" id="UP000255518"/>
    </source>
</evidence>
<feature type="domain" description="PNPLA" evidence="4">
    <location>
        <begin position="19"/>
        <end position="210"/>
    </location>
</feature>
<feature type="active site" description="Nucleophile" evidence="3">
    <location>
        <position position="64"/>
    </location>
</feature>
<dbReference type="Proteomes" id="UP000255518">
    <property type="component" value="Unassembled WGS sequence"/>
</dbReference>
<feature type="active site" description="Proton acceptor" evidence="3">
    <location>
        <position position="197"/>
    </location>
</feature>
<comment type="similarity">
    <text evidence="1">Belongs to the patatin family.</text>
</comment>
<evidence type="ECO:0000259" key="4">
    <source>
        <dbReference type="PROSITE" id="PS51635"/>
    </source>
</evidence>
<gene>
    <name evidence="6" type="ORF">FXN67_14870</name>
    <name evidence="5" type="ORF">NCTC13443_05035</name>
</gene>
<evidence type="ECO:0000256" key="2">
    <source>
        <dbReference type="ARBA" id="ARBA00023098"/>
    </source>
</evidence>
<dbReference type="InterPro" id="IPR002641">
    <property type="entry name" value="PNPLA_dom"/>
</dbReference>
<feature type="short sequence motif" description="DGA/G" evidence="3">
    <location>
        <begin position="197"/>
        <end position="199"/>
    </location>
</feature>
<dbReference type="RefSeq" id="WP_001593456.1">
    <property type="nucleotide sequence ID" value="NZ_JAGUTQ010000121.1"/>
</dbReference>
<reference evidence="5 7" key="1">
    <citation type="submission" date="2018-06" db="EMBL/GenBank/DDBJ databases">
        <authorList>
            <consortium name="Pathogen Informatics"/>
            <person name="Doyle S."/>
        </authorList>
    </citation>
    <scope>NUCLEOTIDE SEQUENCE [LARGE SCALE GENOMIC DNA]</scope>
    <source>
        <strain evidence="5 7">NCTC13443</strain>
    </source>
</reference>
<protein>
    <submittedName>
        <fullName evidence="6">Patatin</fullName>
    </submittedName>
</protein>
<dbReference type="EMBL" id="UGKT01000001">
    <property type="protein sequence ID" value="STT05052.1"/>
    <property type="molecule type" value="Genomic_DNA"/>
</dbReference>
<dbReference type="Gene3D" id="3.40.1090.10">
    <property type="entry name" value="Cytosolic phospholipase A2 catalytic domain"/>
    <property type="match status" value="1"/>
</dbReference>
<keyword evidence="3" id="KW-0378">Hydrolase</keyword>
<evidence type="ECO:0000313" key="6">
    <source>
        <dbReference type="EMBL" id="TYL77846.1"/>
    </source>
</evidence>
<evidence type="ECO:0000256" key="1">
    <source>
        <dbReference type="ARBA" id="ARBA00010240"/>
    </source>
</evidence>
<dbReference type="AlphaFoldDB" id="A0A2G9LI13"/>
<dbReference type="PANTHER" id="PTHR32176">
    <property type="entry name" value="XYLOSE ISOMERASE"/>
    <property type="match status" value="1"/>
</dbReference>
<evidence type="ECO:0000313" key="8">
    <source>
        <dbReference type="Proteomes" id="UP000322977"/>
    </source>
</evidence>
<dbReference type="GO" id="GO:0016787">
    <property type="term" value="F:hydrolase activity"/>
    <property type="evidence" value="ECO:0007669"/>
    <property type="project" value="UniProtKB-UniRule"/>
</dbReference>
<feature type="short sequence motif" description="GXGXXG" evidence="3">
    <location>
        <begin position="23"/>
        <end position="28"/>
    </location>
</feature>
<organism evidence="6 8">
    <name type="scientific">Klebsiella pneumoniae</name>
    <dbReference type="NCBI Taxonomy" id="573"/>
    <lineage>
        <taxon>Bacteria</taxon>
        <taxon>Pseudomonadati</taxon>
        <taxon>Pseudomonadota</taxon>
        <taxon>Gammaproteobacteria</taxon>
        <taxon>Enterobacterales</taxon>
        <taxon>Enterobacteriaceae</taxon>
        <taxon>Klebsiella/Raoultella group</taxon>
        <taxon>Klebsiella</taxon>
        <taxon>Klebsiella pneumoniae complex</taxon>
    </lineage>
</organism>
<dbReference type="Proteomes" id="UP000322977">
    <property type="component" value="Unassembled WGS sequence"/>
</dbReference>
<keyword evidence="2 3" id="KW-0443">Lipid metabolism</keyword>
<dbReference type="NCBIfam" id="NF041079">
    <property type="entry name" value="CBASS_lipase"/>
    <property type="match status" value="1"/>
</dbReference>